<feature type="transmembrane region" description="Helical" evidence="1">
    <location>
        <begin position="92"/>
        <end position="113"/>
    </location>
</feature>
<evidence type="ECO:0000313" key="3">
    <source>
        <dbReference type="Proteomes" id="UP000003438"/>
    </source>
</evidence>
<keyword evidence="1" id="KW-0472">Membrane</keyword>
<dbReference type="eggNOG" id="ENOG5032SN9">
    <property type="taxonomic scope" value="Bacteria"/>
</dbReference>
<dbReference type="HOGENOM" id="CLU_038687_0_0_9"/>
<dbReference type="InterPro" id="IPR025686">
    <property type="entry name" value="Glucos_trans_II"/>
</dbReference>
<feature type="transmembrane region" description="Helical" evidence="1">
    <location>
        <begin position="144"/>
        <end position="163"/>
    </location>
</feature>
<keyword evidence="1" id="KW-1133">Transmembrane helix</keyword>
<dbReference type="RefSeq" id="WP_007047781.1">
    <property type="nucleotide sequence ID" value="NZ_GG704769.1"/>
</dbReference>
<feature type="transmembrane region" description="Helical" evidence="1">
    <location>
        <begin position="373"/>
        <end position="391"/>
    </location>
</feature>
<gene>
    <name evidence="2" type="ORF">SUBVAR_06418</name>
</gene>
<dbReference type="AlphaFoldDB" id="D1PPV1"/>
<feature type="transmembrane region" description="Helical" evidence="1">
    <location>
        <begin position="315"/>
        <end position="332"/>
    </location>
</feature>
<proteinExistence type="predicted"/>
<protein>
    <recommendedName>
        <fullName evidence="4">Tat pathway signal sequence domain protein</fullName>
    </recommendedName>
</protein>
<feature type="transmembrane region" description="Helical" evidence="1">
    <location>
        <begin position="290"/>
        <end position="308"/>
    </location>
</feature>
<reference evidence="2" key="1">
    <citation type="submission" date="2009-12" db="EMBL/GenBank/DDBJ databases">
        <authorList>
            <person name="Weinstock G."/>
            <person name="Sodergren E."/>
            <person name="Clifton S."/>
            <person name="Fulton L."/>
            <person name="Fulton B."/>
            <person name="Courtney L."/>
            <person name="Fronick C."/>
            <person name="Harrison M."/>
            <person name="Strong C."/>
            <person name="Farmer C."/>
            <person name="Delahaunty K."/>
            <person name="Markovic C."/>
            <person name="Hall O."/>
            <person name="Minx P."/>
            <person name="Tomlinson C."/>
            <person name="Mitreva M."/>
            <person name="Nelson J."/>
            <person name="Hou S."/>
            <person name="Wollam A."/>
            <person name="Pepin K.H."/>
            <person name="Johnson M."/>
            <person name="Bhonagiri V."/>
            <person name="Nash W.E."/>
            <person name="Warren W."/>
            <person name="Chinwalla A."/>
            <person name="Mardis E.R."/>
            <person name="Wilson R.K."/>
        </authorList>
    </citation>
    <scope>NUCLEOTIDE SEQUENCE [LARGE SCALE GENOMIC DNA]</scope>
    <source>
        <strain evidence="2">DSM 15176</strain>
    </source>
</reference>
<keyword evidence="3" id="KW-1185">Reference proteome</keyword>
<sequence>MFAMETTLRRAAHRMYEVCRADRWPFVAAMLTAAAVHYPVYAYMLRNMDSLHVGSLYVADEWTFNPYWETEQGRWGLRLMDWLRGGINLPPLAALLMLLFYVLAGLLLVRLFALRSRAARFLLPMLVACAPYVAEVETFHYCSAAYGLSFFLAVAAVYAAVYAPPRWGWAAGAVCLMFSLSMYQASLGVAAALCLMMLLLGVLRAPRAMKDLLHSLVRMVVMGLAGCAAYYAVLKVFLKLYDTSLFGSFANGPKEILKGVPQGLVNAYRDFAVYFAQNYTIAQNYYGQRLAYLALAAVLLVVLVRWLVVIHDRRATVLTILLVVLLPAAVNVTDILNASTHIELRMAGALVLVVPFVMALLEHAPHSTEGHLHWPLVLGTLCGLVLLRGYIVQIGNDSMVMLAQKNKIVNLANRICLQLEQNADYQAGAQVCILGEPQKGMYDDLSPLNDKASDLAQFGLLSFDPTFNSRGWHSLYWEELGINLNWCSDEETRALCASDAFQSMPVYPEEGCIQTIDGVVVVKVAEIQ</sequence>
<keyword evidence="1" id="KW-0812">Transmembrane</keyword>
<accession>D1PPV1</accession>
<dbReference type="STRING" id="411471.SUBVAR_06418"/>
<evidence type="ECO:0008006" key="4">
    <source>
        <dbReference type="Google" id="ProtNLM"/>
    </source>
</evidence>
<feature type="transmembrane region" description="Helical" evidence="1">
    <location>
        <begin position="344"/>
        <end position="361"/>
    </location>
</feature>
<comment type="caution">
    <text evidence="2">The sequence shown here is derived from an EMBL/GenBank/DDBJ whole genome shotgun (WGS) entry which is preliminary data.</text>
</comment>
<dbReference type="EMBL" id="ACBY02000029">
    <property type="protein sequence ID" value="EFB75297.1"/>
    <property type="molecule type" value="Genomic_DNA"/>
</dbReference>
<name>D1PPV1_9FIRM</name>
<feature type="transmembrane region" description="Helical" evidence="1">
    <location>
        <begin position="24"/>
        <end position="44"/>
    </location>
</feature>
<evidence type="ECO:0000256" key="1">
    <source>
        <dbReference type="SAM" id="Phobius"/>
    </source>
</evidence>
<feature type="transmembrane region" description="Helical" evidence="1">
    <location>
        <begin position="183"/>
        <end position="203"/>
    </location>
</feature>
<dbReference type="Proteomes" id="UP000003438">
    <property type="component" value="Unassembled WGS sequence"/>
</dbReference>
<evidence type="ECO:0000313" key="2">
    <source>
        <dbReference type="EMBL" id="EFB75297.1"/>
    </source>
</evidence>
<feature type="transmembrane region" description="Helical" evidence="1">
    <location>
        <begin position="215"/>
        <end position="233"/>
    </location>
</feature>
<dbReference type="Pfam" id="PF14264">
    <property type="entry name" value="Glucos_trans_II"/>
    <property type="match status" value="1"/>
</dbReference>
<organism evidence="2 3">
    <name type="scientific">Subdoligranulum variabile DSM 15176</name>
    <dbReference type="NCBI Taxonomy" id="411471"/>
    <lineage>
        <taxon>Bacteria</taxon>
        <taxon>Bacillati</taxon>
        <taxon>Bacillota</taxon>
        <taxon>Clostridia</taxon>
        <taxon>Eubacteriales</taxon>
        <taxon>Oscillospiraceae</taxon>
        <taxon>Subdoligranulum</taxon>
    </lineage>
</organism>